<dbReference type="GO" id="GO:0016020">
    <property type="term" value="C:membrane"/>
    <property type="evidence" value="ECO:0007669"/>
    <property type="project" value="UniProtKB-SubCell"/>
</dbReference>
<proteinExistence type="predicted"/>
<comment type="caution">
    <text evidence="6">The sequence shown here is derived from an EMBL/GenBank/DDBJ whole genome shotgun (WGS) entry which is preliminary data.</text>
</comment>
<evidence type="ECO:0000313" key="7">
    <source>
        <dbReference type="Proteomes" id="UP000530660"/>
    </source>
</evidence>
<keyword evidence="7" id="KW-1185">Reference proteome</keyword>
<sequence length="126" mass="13802">MRGRAEGAVADDASAPESAKLARDLAGRGTELQLRERVNVERSAGSVRNRVSSINVNAAGSWKIECLLFFQNEHAWTCIMLQILQQLTGINAILIYAVQIFEQILSASVGSTRKLARLSAPLMVQY</sequence>
<dbReference type="Proteomes" id="UP000530660">
    <property type="component" value="Unassembled WGS sequence"/>
</dbReference>
<dbReference type="Gene3D" id="1.20.1250.20">
    <property type="entry name" value="MFS general substrate transporter like domains"/>
    <property type="match status" value="1"/>
</dbReference>
<evidence type="ECO:0000256" key="5">
    <source>
        <dbReference type="SAM" id="MobiDB-lite"/>
    </source>
</evidence>
<dbReference type="InterPro" id="IPR005828">
    <property type="entry name" value="MFS_sugar_transport-like"/>
</dbReference>
<dbReference type="GO" id="GO:0022857">
    <property type="term" value="F:transmembrane transporter activity"/>
    <property type="evidence" value="ECO:0007669"/>
    <property type="project" value="InterPro"/>
</dbReference>
<dbReference type="AlphaFoldDB" id="A0A7J7IIG3"/>
<dbReference type="EMBL" id="VWRR01000010">
    <property type="protein sequence ID" value="KAF6002530.1"/>
    <property type="molecule type" value="Genomic_DNA"/>
</dbReference>
<name>A0A7J7IIG3_9RHOD</name>
<gene>
    <name evidence="6" type="ORF">F1559_003829</name>
</gene>
<evidence type="ECO:0000256" key="2">
    <source>
        <dbReference type="ARBA" id="ARBA00022692"/>
    </source>
</evidence>
<evidence type="ECO:0000256" key="1">
    <source>
        <dbReference type="ARBA" id="ARBA00004370"/>
    </source>
</evidence>
<feature type="region of interest" description="Disordered" evidence="5">
    <location>
        <begin position="1"/>
        <end position="21"/>
    </location>
</feature>
<evidence type="ECO:0000256" key="4">
    <source>
        <dbReference type="ARBA" id="ARBA00023136"/>
    </source>
</evidence>
<reference evidence="6 7" key="1">
    <citation type="journal article" date="2020" name="J. Phycol.">
        <title>Comparative genome analysis reveals Cyanidiococcus gen. nov., a new extremophilic red algal genus sister to Cyanidioschyzon (Cyanidioschyzonaceae, Rhodophyta).</title>
        <authorList>
            <person name="Liu S.-L."/>
            <person name="Chiang Y.-R."/>
            <person name="Yoon H.S."/>
            <person name="Fu H.-Y."/>
        </authorList>
    </citation>
    <scope>NUCLEOTIDE SEQUENCE [LARGE SCALE GENOMIC DNA]</scope>
    <source>
        <strain evidence="6 7">THAL066</strain>
    </source>
</reference>
<dbReference type="OrthoDB" id="3825at2759"/>
<protein>
    <submittedName>
        <fullName evidence="6">Uncharacterized protein</fullName>
    </submittedName>
</protein>
<keyword evidence="3" id="KW-1133">Transmembrane helix</keyword>
<comment type="subcellular location">
    <subcellularLocation>
        <location evidence="1">Membrane</location>
    </subcellularLocation>
</comment>
<evidence type="ECO:0000256" key="3">
    <source>
        <dbReference type="ARBA" id="ARBA00022989"/>
    </source>
</evidence>
<keyword evidence="4" id="KW-0472">Membrane</keyword>
<dbReference type="Pfam" id="PF00083">
    <property type="entry name" value="Sugar_tr"/>
    <property type="match status" value="1"/>
</dbReference>
<keyword evidence="2" id="KW-0812">Transmembrane</keyword>
<dbReference type="InterPro" id="IPR036259">
    <property type="entry name" value="MFS_trans_sf"/>
</dbReference>
<evidence type="ECO:0000313" key="6">
    <source>
        <dbReference type="EMBL" id="KAF6002530.1"/>
    </source>
</evidence>
<accession>A0A7J7IIG3</accession>
<organism evidence="6 7">
    <name type="scientific">Cyanidiococcus yangmingshanensis</name>
    <dbReference type="NCBI Taxonomy" id="2690220"/>
    <lineage>
        <taxon>Eukaryota</taxon>
        <taxon>Rhodophyta</taxon>
        <taxon>Bangiophyceae</taxon>
        <taxon>Cyanidiales</taxon>
        <taxon>Cyanidiaceae</taxon>
        <taxon>Cyanidiococcus</taxon>
    </lineage>
</organism>